<keyword evidence="2" id="KW-1185">Reference proteome</keyword>
<dbReference type="Proteomes" id="UP000285794">
    <property type="component" value="Unassembled WGS sequence"/>
</dbReference>
<gene>
    <name evidence="1" type="ORF">DWB61_11340</name>
</gene>
<evidence type="ECO:0000313" key="1">
    <source>
        <dbReference type="EMBL" id="RRG21006.1"/>
    </source>
</evidence>
<organism evidence="1 2">
    <name type="scientific">Ancylomarina euxinus</name>
    <dbReference type="NCBI Taxonomy" id="2283627"/>
    <lineage>
        <taxon>Bacteria</taxon>
        <taxon>Pseudomonadati</taxon>
        <taxon>Bacteroidota</taxon>
        <taxon>Bacteroidia</taxon>
        <taxon>Marinilabiliales</taxon>
        <taxon>Marinifilaceae</taxon>
        <taxon>Ancylomarina</taxon>
    </lineage>
</organism>
<dbReference type="EMBL" id="QQWG01000010">
    <property type="protein sequence ID" value="RRG21006.1"/>
    <property type="molecule type" value="Genomic_DNA"/>
</dbReference>
<comment type="caution">
    <text evidence="1">The sequence shown here is derived from an EMBL/GenBank/DDBJ whole genome shotgun (WGS) entry which is preliminary data.</text>
</comment>
<proteinExistence type="predicted"/>
<accession>A0A425XZW4</accession>
<sequence>MKQEEKYSSLRDSTYESVGNFLFAERFNPCEKTQEGILEVINLISDYYEEGVHLYPEVIITNSLTFFKTISNREVIIDNKPLEVDEFKNAIKLCAPLAINNWIIFIEVNGENVKYGLVSAEMTETSPSIYEQTVGKLGIELEGVKDKDLEKTTIAYIRNIGSKTVELTGLKKKLTISLTLDKPLEVSNNEIGDIAILATKLCDSDYTTHITSFLEKTINEAIKIGHGNLIGIVEDSEVAISKIKEELNDCTYLEKPIDIVELVSQAEIEKTNESSVTLKAHSSLLISMLNHDGITVLTNKCRIIGYHMFIKDIKKDGVQLVGGARTRAFHSMVNSKLFKACFYKSQDGNTKNWKEDE</sequence>
<reference evidence="1 2" key="1">
    <citation type="submission" date="2018-07" db="EMBL/GenBank/DDBJ databases">
        <title>Draft genome sequence of Ancylomarina sp. M1P.</title>
        <authorList>
            <person name="Yadav S."/>
            <person name="Villanueva L."/>
            <person name="Damste J.S.S."/>
        </authorList>
    </citation>
    <scope>NUCLEOTIDE SEQUENCE [LARGE SCALE GENOMIC DNA]</scope>
    <source>
        <strain evidence="1 2">M1P</strain>
    </source>
</reference>
<dbReference type="AlphaFoldDB" id="A0A425XZW4"/>
<evidence type="ECO:0000313" key="2">
    <source>
        <dbReference type="Proteomes" id="UP000285794"/>
    </source>
</evidence>
<protein>
    <submittedName>
        <fullName evidence="1">Uncharacterized protein</fullName>
    </submittedName>
</protein>
<name>A0A425XZW4_9BACT</name>
<dbReference type="OrthoDB" id="1411841at2"/>
<dbReference type="RefSeq" id="WP_125031006.1">
    <property type="nucleotide sequence ID" value="NZ_JAPXVP010000009.1"/>
</dbReference>